<name>A0A0S4TX77_RALSL</name>
<protein>
    <submittedName>
        <fullName evidence="1">Uncharacterized protein</fullName>
    </submittedName>
</protein>
<proteinExistence type="predicted"/>
<dbReference type="EMBL" id="LN899819">
    <property type="protein sequence ID" value="CUV14633.1"/>
    <property type="molecule type" value="Genomic_DNA"/>
</dbReference>
<gene>
    <name evidence="1" type="ORF">RUN39_v1_920048</name>
</gene>
<accession>A0A0S4TX77</accession>
<evidence type="ECO:0000313" key="1">
    <source>
        <dbReference type="EMBL" id="CUV14633.1"/>
    </source>
</evidence>
<reference evidence="1" key="1">
    <citation type="submission" date="2015-10" db="EMBL/GenBank/DDBJ databases">
        <authorList>
            <person name="Gilbert D.G."/>
        </authorList>
    </citation>
    <scope>NUCLEOTIDE SEQUENCE</scope>
    <source>
        <strain evidence="1">Phyl III-seqv23</strain>
    </source>
</reference>
<dbReference type="AlphaFoldDB" id="A0A0S4TX77"/>
<sequence>MSLAAVAPAGSAAALGADAGEPRRRRVLELVRRGRTQEAAALCLAVLDEEPDGRQWLGDEVVAAMEQAALGFAGDLAAILTGLERGSVWHPAWLGGRTRPIADARLSVGKLRHDIDQFEHLRRRGIDAPLDVIIADYKAALARLSGLGVARAPLTDEDEGTVGRAFGRLVHVADAPRVARALSPSWHPEQVQRRYLEHRPNVVVIDDFLTDEALRGLLRFCQDSTIWAGNRYAHGRLSTLFFTGFNAPLVLQIAEEIRDAFPLLIGERHPLRQLWAFKNTEVLPGDSTVHADFAAINVNFWITPETANFDPDSGGMVVYDLEAPLSWGFRQYNERPDLIRELMALHRPRAVRIPYRQNRAIIFNSDLFHGTEAVCFRPDYLSHRINVTMLYGDRRLDEHHAEPESARDAPADLGAAWRSAALARRRR</sequence>
<organism evidence="1">
    <name type="scientific">Ralstonia solanacearum</name>
    <name type="common">Pseudomonas solanacearum</name>
    <dbReference type="NCBI Taxonomy" id="305"/>
    <lineage>
        <taxon>Bacteria</taxon>
        <taxon>Pseudomonadati</taxon>
        <taxon>Pseudomonadota</taxon>
        <taxon>Betaproteobacteria</taxon>
        <taxon>Burkholderiales</taxon>
        <taxon>Burkholderiaceae</taxon>
        <taxon>Ralstonia</taxon>
        <taxon>Ralstonia solanacearum species complex</taxon>
    </lineage>
</organism>
<dbReference type="PATRIC" id="fig|305.106.peg.5136"/>